<gene>
    <name evidence="2" type="ORF">E2C01_013397</name>
</gene>
<name>A0A5B7DH14_PORTR</name>
<dbReference type="Proteomes" id="UP000324222">
    <property type="component" value="Unassembled WGS sequence"/>
</dbReference>
<feature type="compositionally biased region" description="Basic residues" evidence="1">
    <location>
        <begin position="167"/>
        <end position="177"/>
    </location>
</feature>
<feature type="compositionally biased region" description="Polar residues" evidence="1">
    <location>
        <begin position="179"/>
        <end position="191"/>
    </location>
</feature>
<feature type="compositionally biased region" description="Polar residues" evidence="1">
    <location>
        <begin position="199"/>
        <end position="221"/>
    </location>
</feature>
<protein>
    <submittedName>
        <fullName evidence="2">Uncharacterized protein</fullName>
    </submittedName>
</protein>
<dbReference type="AlphaFoldDB" id="A0A5B7DH14"/>
<feature type="region of interest" description="Disordered" evidence="1">
    <location>
        <begin position="99"/>
        <end position="151"/>
    </location>
</feature>
<feature type="region of interest" description="Disordered" evidence="1">
    <location>
        <begin position="165"/>
        <end position="316"/>
    </location>
</feature>
<evidence type="ECO:0000313" key="2">
    <source>
        <dbReference type="EMBL" id="MPC20453.1"/>
    </source>
</evidence>
<feature type="compositionally biased region" description="Pro residues" evidence="1">
    <location>
        <begin position="292"/>
        <end position="303"/>
    </location>
</feature>
<feature type="compositionally biased region" description="Pro residues" evidence="1">
    <location>
        <begin position="103"/>
        <end position="112"/>
    </location>
</feature>
<evidence type="ECO:0000256" key="1">
    <source>
        <dbReference type="SAM" id="MobiDB-lite"/>
    </source>
</evidence>
<comment type="caution">
    <text evidence="2">The sequence shown here is derived from an EMBL/GenBank/DDBJ whole genome shotgun (WGS) entry which is preliminary data.</text>
</comment>
<feature type="compositionally biased region" description="Pro residues" evidence="1">
    <location>
        <begin position="126"/>
        <end position="142"/>
    </location>
</feature>
<dbReference type="EMBL" id="VSRR010000873">
    <property type="protein sequence ID" value="MPC20453.1"/>
    <property type="molecule type" value="Genomic_DNA"/>
</dbReference>
<reference evidence="2 3" key="1">
    <citation type="submission" date="2019-05" db="EMBL/GenBank/DDBJ databases">
        <title>Another draft genome of Portunus trituberculatus and its Hox gene families provides insights of decapod evolution.</title>
        <authorList>
            <person name="Jeong J.-H."/>
            <person name="Song I."/>
            <person name="Kim S."/>
            <person name="Choi T."/>
            <person name="Kim D."/>
            <person name="Ryu S."/>
            <person name="Kim W."/>
        </authorList>
    </citation>
    <scope>NUCLEOTIDE SEQUENCE [LARGE SCALE GENOMIC DNA]</scope>
    <source>
        <tissue evidence="2">Muscle</tissue>
    </source>
</reference>
<organism evidence="2 3">
    <name type="scientific">Portunus trituberculatus</name>
    <name type="common">Swimming crab</name>
    <name type="synonym">Neptunus trituberculatus</name>
    <dbReference type="NCBI Taxonomy" id="210409"/>
    <lineage>
        <taxon>Eukaryota</taxon>
        <taxon>Metazoa</taxon>
        <taxon>Ecdysozoa</taxon>
        <taxon>Arthropoda</taxon>
        <taxon>Crustacea</taxon>
        <taxon>Multicrustacea</taxon>
        <taxon>Malacostraca</taxon>
        <taxon>Eumalacostraca</taxon>
        <taxon>Eucarida</taxon>
        <taxon>Decapoda</taxon>
        <taxon>Pleocyemata</taxon>
        <taxon>Brachyura</taxon>
        <taxon>Eubrachyura</taxon>
        <taxon>Portunoidea</taxon>
        <taxon>Portunidae</taxon>
        <taxon>Portuninae</taxon>
        <taxon>Portunus</taxon>
    </lineage>
</organism>
<evidence type="ECO:0000313" key="3">
    <source>
        <dbReference type="Proteomes" id="UP000324222"/>
    </source>
</evidence>
<accession>A0A5B7DH14</accession>
<sequence>MWKSHYVFTHKEWAALDNLSNHVGVCECPPVKEYYIYHLATCVTFTWEPCVPSSVSSASTSDYYSDGNCPTSHFVLVSQLVVAAVVVVLVAKTSATEFGARLPRPPKTPAPSPHSKVLPKHALSSPPRPSTTPLHTTPPTPKKPTQAPHSKPGLLVASRHILTTQRPTHHPHSRATHSPRLQPTRPSNPKSTHAHSKRNNPAPSKPTSPTHSKLTHQPQSKPTRKPYLKPTHLEHYKPTHPPNLKPTQSPNLTHPPNPKPTHQANLKPTRSAHSKATHPTHPTIYLKSIYPHPKPTSSSPPKPTQFHSHSTHHPNFQPEDLFLTDVEEEQSQCPGTSHHSSGTISSSMRSTRLVTVLIMRVRLRSATSPLRNGLISIGSGAPEMPCGGSSSAPSASAWVSSRSLRQHGSMASMDSDHPRHLLLNLLCEYQCFISLNSNFEKNCTKMQITKNT</sequence>
<proteinExistence type="predicted"/>
<keyword evidence="3" id="KW-1185">Reference proteome</keyword>